<evidence type="ECO:0000313" key="1">
    <source>
        <dbReference type="EMBL" id="MBK1869647.1"/>
    </source>
</evidence>
<dbReference type="EMBL" id="JAENHL010000008">
    <property type="protein sequence ID" value="MBK1869647.1"/>
    <property type="molecule type" value="Genomic_DNA"/>
</dbReference>
<keyword evidence="1" id="KW-0966">Cell projection</keyword>
<organism evidence="1 2">
    <name type="scientific">Taklimakanibacter albus</name>
    <dbReference type="NCBI Taxonomy" id="2800327"/>
    <lineage>
        <taxon>Bacteria</taxon>
        <taxon>Pseudomonadati</taxon>
        <taxon>Pseudomonadota</taxon>
        <taxon>Alphaproteobacteria</taxon>
        <taxon>Hyphomicrobiales</taxon>
        <taxon>Aestuariivirgaceae</taxon>
        <taxon>Taklimakanibacter</taxon>
    </lineage>
</organism>
<protein>
    <submittedName>
        <fullName evidence="1">Flagellar hook-basal body complex protein FliE</fullName>
    </submittedName>
</protein>
<accession>A0ACC5RAI4</accession>
<keyword evidence="1" id="KW-0969">Cilium</keyword>
<comment type="caution">
    <text evidence="1">The sequence shown here is derived from an EMBL/GenBank/DDBJ whole genome shotgun (WGS) entry which is preliminary data.</text>
</comment>
<proteinExistence type="predicted"/>
<keyword evidence="2" id="KW-1185">Reference proteome</keyword>
<evidence type="ECO:0000313" key="2">
    <source>
        <dbReference type="Proteomes" id="UP000616151"/>
    </source>
</evidence>
<sequence length="103" mass="10394">MIDPISSFASKLSSGAVGGPARPAAGNFGASGVDFGTALQQVAADAAQSLKTAEAVSVAGMEGRASAQRVVEAVMTAEQNLQAAIAIRDKVVNAYLELTRMAI</sequence>
<dbReference type="Proteomes" id="UP000616151">
    <property type="component" value="Unassembled WGS sequence"/>
</dbReference>
<name>A0ACC5RAI4_9HYPH</name>
<keyword evidence="1" id="KW-0282">Flagellum</keyword>
<reference evidence="1" key="1">
    <citation type="submission" date="2021-01" db="EMBL/GenBank/DDBJ databases">
        <authorList>
            <person name="Sun Q."/>
        </authorList>
    </citation>
    <scope>NUCLEOTIDE SEQUENCE</scope>
    <source>
        <strain evidence="1">YIM B02566</strain>
    </source>
</reference>
<gene>
    <name evidence="1" type="ORF">JHL16_25020</name>
</gene>